<dbReference type="Pfam" id="PF06463">
    <property type="entry name" value="Mob_synth_C"/>
    <property type="match status" value="1"/>
</dbReference>
<dbReference type="EMBL" id="CP003098">
    <property type="protein sequence ID" value="AET33677.1"/>
    <property type="molecule type" value="Genomic_DNA"/>
</dbReference>
<dbReference type="SUPFAM" id="SSF102114">
    <property type="entry name" value="Radical SAM enzymes"/>
    <property type="match status" value="1"/>
</dbReference>
<protein>
    <submittedName>
        <fullName evidence="9">Molybdenum cofactor biosynthesis protein (MoaA)</fullName>
    </submittedName>
</protein>
<evidence type="ECO:0000256" key="6">
    <source>
        <dbReference type="ARBA" id="ARBA00023134"/>
    </source>
</evidence>
<evidence type="ECO:0000313" key="9">
    <source>
        <dbReference type="EMBL" id="AET33677.1"/>
    </source>
</evidence>
<dbReference type="GO" id="GO:0061798">
    <property type="term" value="F:GTP 3',8'-cyclase activity"/>
    <property type="evidence" value="ECO:0007669"/>
    <property type="project" value="TreeGrafter"/>
</dbReference>
<evidence type="ECO:0000256" key="5">
    <source>
        <dbReference type="ARBA" id="ARBA00023014"/>
    </source>
</evidence>
<dbReference type="KEGG" id="pyr:P186_2285"/>
<dbReference type="PROSITE" id="PS51918">
    <property type="entry name" value="RADICAL_SAM"/>
    <property type="match status" value="1"/>
</dbReference>
<dbReference type="PANTHER" id="PTHR22960">
    <property type="entry name" value="MOLYBDOPTERIN COFACTOR SYNTHESIS PROTEIN A"/>
    <property type="match status" value="1"/>
</dbReference>
<keyword evidence="7" id="KW-0501">Molybdenum cofactor biosynthesis</keyword>
<proteinExistence type="predicted"/>
<dbReference type="InterPro" id="IPR013785">
    <property type="entry name" value="Aldolase_TIM"/>
</dbReference>
<dbReference type="InterPro" id="IPR010505">
    <property type="entry name" value="MoaA_twitch"/>
</dbReference>
<dbReference type="GO" id="GO:0061799">
    <property type="term" value="F:cyclic pyranopterin monophosphate synthase activity"/>
    <property type="evidence" value="ECO:0007669"/>
    <property type="project" value="TreeGrafter"/>
</dbReference>
<keyword evidence="6" id="KW-0342">GTP-binding</keyword>
<evidence type="ECO:0000256" key="3">
    <source>
        <dbReference type="ARBA" id="ARBA00022741"/>
    </source>
</evidence>
<keyword evidence="2" id="KW-0479">Metal-binding</keyword>
<dbReference type="HOGENOM" id="CLU_009273_0_1_2"/>
<keyword evidence="4" id="KW-0408">Iron</keyword>
<dbReference type="AlphaFoldDB" id="G7VBR0"/>
<feature type="domain" description="Radical SAM core" evidence="8">
    <location>
        <begin position="1"/>
        <end position="178"/>
    </location>
</feature>
<keyword evidence="1" id="KW-0949">S-adenosyl-L-methionine</keyword>
<evidence type="ECO:0000256" key="7">
    <source>
        <dbReference type="ARBA" id="ARBA00023150"/>
    </source>
</evidence>
<dbReference type="GO" id="GO:0006777">
    <property type="term" value="P:Mo-molybdopterin cofactor biosynthetic process"/>
    <property type="evidence" value="ECO:0007669"/>
    <property type="project" value="UniProtKB-KW"/>
</dbReference>
<dbReference type="GO" id="GO:0005525">
    <property type="term" value="F:GTP binding"/>
    <property type="evidence" value="ECO:0007669"/>
    <property type="project" value="UniProtKB-KW"/>
</dbReference>
<dbReference type="BioCyc" id="PSP1104324:GJSN-2236-MONOMER"/>
<evidence type="ECO:0000256" key="1">
    <source>
        <dbReference type="ARBA" id="ARBA00022691"/>
    </source>
</evidence>
<dbReference type="Proteomes" id="UP000005867">
    <property type="component" value="Chromosome"/>
</dbReference>
<dbReference type="InterPro" id="IPR007197">
    <property type="entry name" value="rSAM"/>
</dbReference>
<evidence type="ECO:0000256" key="2">
    <source>
        <dbReference type="ARBA" id="ARBA00022723"/>
    </source>
</evidence>
<keyword evidence="3" id="KW-0547">Nucleotide-binding</keyword>
<evidence type="ECO:0000313" key="10">
    <source>
        <dbReference type="Proteomes" id="UP000005867"/>
    </source>
</evidence>
<organism evidence="9 10">
    <name type="scientific">Pyrobaculum ferrireducens</name>
    <dbReference type="NCBI Taxonomy" id="1104324"/>
    <lineage>
        <taxon>Archaea</taxon>
        <taxon>Thermoproteota</taxon>
        <taxon>Thermoprotei</taxon>
        <taxon>Thermoproteales</taxon>
        <taxon>Thermoproteaceae</taxon>
        <taxon>Pyrobaculum</taxon>
    </lineage>
</organism>
<dbReference type="PANTHER" id="PTHR22960:SF0">
    <property type="entry name" value="MOLYBDENUM COFACTOR BIOSYNTHESIS PROTEIN 1"/>
    <property type="match status" value="1"/>
</dbReference>
<dbReference type="eggNOG" id="arCOG00930">
    <property type="taxonomic scope" value="Archaea"/>
</dbReference>
<dbReference type="InterPro" id="IPR058240">
    <property type="entry name" value="rSAM_sf"/>
</dbReference>
<dbReference type="Pfam" id="PF04055">
    <property type="entry name" value="Radical_SAM"/>
    <property type="match status" value="1"/>
</dbReference>
<keyword evidence="5" id="KW-0411">Iron-sulfur</keyword>
<dbReference type="Gene3D" id="3.20.20.70">
    <property type="entry name" value="Aldolase class I"/>
    <property type="match status" value="1"/>
</dbReference>
<gene>
    <name evidence="9" type="ORF">P186_2285</name>
</gene>
<accession>G7VBR0</accession>
<dbReference type="GO" id="GO:0051539">
    <property type="term" value="F:4 iron, 4 sulfur cluster binding"/>
    <property type="evidence" value="ECO:0007669"/>
    <property type="project" value="UniProtKB-KW"/>
</dbReference>
<dbReference type="STRING" id="1104324.P186_2285"/>
<evidence type="ECO:0000259" key="8">
    <source>
        <dbReference type="PROSITE" id="PS51918"/>
    </source>
</evidence>
<dbReference type="GO" id="GO:0046872">
    <property type="term" value="F:metal ion binding"/>
    <property type="evidence" value="ECO:0007669"/>
    <property type="project" value="UniProtKB-KW"/>
</dbReference>
<dbReference type="InterPro" id="IPR050105">
    <property type="entry name" value="MoCo_biosynth_MoaA/MoaC"/>
</dbReference>
<name>G7VBR0_9CREN</name>
<reference evidence="9 10" key="1">
    <citation type="journal article" date="2012" name="J. Bacteriol.">
        <title>Complete genome sequence of strain 1860, a crenarchaeon of the genus pyrobaculum able to grow with various electron acceptors.</title>
        <authorList>
            <person name="Mardanov A.V."/>
            <person name="Gumerov V.M."/>
            <person name="Slobodkina G.B."/>
            <person name="Beletsky A.V."/>
            <person name="Bonch-Osmolovskaya E.A."/>
            <person name="Ravin N.V."/>
            <person name="Skryabin K.G."/>
        </authorList>
    </citation>
    <scope>NUCLEOTIDE SEQUENCE [LARGE SCALE GENOMIC DNA]</scope>
    <source>
        <strain evidence="9 10">1860</strain>
    </source>
</reference>
<evidence type="ECO:0000256" key="4">
    <source>
        <dbReference type="ARBA" id="ARBA00023004"/>
    </source>
</evidence>
<sequence>MFKSLGVSDFKITGGEPLLRSDIDLVISNIAKSGAVVTLTTNGYLLRRWIDKLQAAGLRRINVSVHVADPEKYSKIAGVPPSAFREVLRGLVETRNRGILLKLNAVVMRGVNTDRESVKGLIRLAASLGASLQFIELMPNGSGVKIFDNYYEPVETVVSIINELGGRPVGMRRELHNRPLYVVAGVTIELIKNFNNPTFCSGCTTMRLTSDGKLKTCIYAEPAVDLLPYIKTRDVEGLVYAVRQALAKREPKFKLYSSS</sequence>
<dbReference type="CDD" id="cd01335">
    <property type="entry name" value="Radical_SAM"/>
    <property type="match status" value="1"/>
</dbReference>
<keyword evidence="10" id="KW-1185">Reference proteome</keyword>